<evidence type="ECO:0000256" key="11">
    <source>
        <dbReference type="PIRNR" id="PIRNR037219"/>
    </source>
</evidence>
<keyword evidence="6 11" id="KW-0349">Heme</keyword>
<sequence length="382" mass="43553">MKERSISSMNKTTLLQEASAFIQTCYKELNKTSSMITTRIQEIEASIIDTGSYQHTDEELTHGAKMAWRNANRCIGRLFWDRLNVIDARHVQEADDVFAALVHHIRMATNGGKIQPLITIFREKAANEQPLRIWNHQLLRYAGYTTKEGIVGDPSSKDFTTACMALGWKGKGTAFDLLPLVIQVGNQPPRWYDIPKDCVMEVPIVHPQFNLFDSPIKWYAVPIISDMRLEIGGITYTAAPFNGWYMETEIGARNLADENRYNLLPMVAKNMGLDSRSNRTLWKDKALVELNVAVLDSYNKQGVSIVDHHTAASQFQSFEKNEQRAGRELTGRWSWLIPPLSPATTHMFHSKYQDTLVKPHFFYQEKPFESSVPNAKPNKCPF</sequence>
<comment type="subunit">
    <text evidence="11">Homodimer.</text>
</comment>
<evidence type="ECO:0000256" key="8">
    <source>
        <dbReference type="ARBA" id="ARBA00023002"/>
    </source>
</evidence>
<gene>
    <name evidence="14" type="ORF">GCM10011391_10900</name>
</gene>
<evidence type="ECO:0000256" key="10">
    <source>
        <dbReference type="ARBA" id="ARBA00048713"/>
    </source>
</evidence>
<dbReference type="InterPro" id="IPR036119">
    <property type="entry name" value="NOS_N_sf"/>
</dbReference>
<dbReference type="GO" id="GO:0046872">
    <property type="term" value="F:metal ion binding"/>
    <property type="evidence" value="ECO:0007669"/>
    <property type="project" value="UniProtKB-KW"/>
</dbReference>
<dbReference type="GO" id="GO:0020037">
    <property type="term" value="F:heme binding"/>
    <property type="evidence" value="ECO:0007669"/>
    <property type="project" value="InterPro"/>
</dbReference>
<dbReference type="InterPro" id="IPR044940">
    <property type="entry name" value="NOS_dom_2"/>
</dbReference>
<comment type="similarity">
    <text evidence="3 11">Belongs to the NOS family. Bacterial NOS oxygenase subfamily.</text>
</comment>
<dbReference type="GO" id="GO:0004517">
    <property type="term" value="F:nitric-oxide synthase activity"/>
    <property type="evidence" value="ECO:0007669"/>
    <property type="project" value="InterPro"/>
</dbReference>
<evidence type="ECO:0000259" key="13">
    <source>
        <dbReference type="PROSITE" id="PS60001"/>
    </source>
</evidence>
<dbReference type="PANTHER" id="PTHR43410">
    <property type="entry name" value="NITRIC OXIDE SYNTHASE OXYGENASE"/>
    <property type="match status" value="1"/>
</dbReference>
<dbReference type="CDD" id="cd00794">
    <property type="entry name" value="NOS_oxygenase_prok"/>
    <property type="match status" value="1"/>
</dbReference>
<dbReference type="InterPro" id="IPR050607">
    <property type="entry name" value="NOS"/>
</dbReference>
<evidence type="ECO:0000256" key="2">
    <source>
        <dbReference type="ARBA" id="ARBA00002642"/>
    </source>
</evidence>
<keyword evidence="8 11" id="KW-0560">Oxidoreductase</keyword>
<evidence type="ECO:0000313" key="14">
    <source>
        <dbReference type="EMBL" id="GGE34017.1"/>
    </source>
</evidence>
<dbReference type="InterPro" id="IPR017142">
    <property type="entry name" value="Nitric_oxide_synthase_Oase-su"/>
</dbReference>
<protein>
    <recommendedName>
        <fullName evidence="5 11">Nitric oxide synthase oxygenase</fullName>
        <ecNumber evidence="4 11">1.14.14.47</ecNumber>
    </recommendedName>
</protein>
<dbReference type="InterPro" id="IPR004030">
    <property type="entry name" value="NOS_N"/>
</dbReference>
<reference evidence="14" key="2">
    <citation type="submission" date="2020-09" db="EMBL/GenBank/DDBJ databases">
        <authorList>
            <person name="Sun Q."/>
            <person name="Zhou Y."/>
        </authorList>
    </citation>
    <scope>NUCLEOTIDE SEQUENCE</scope>
    <source>
        <strain evidence="14">CGMCC 1.15371</strain>
    </source>
</reference>
<dbReference type="Gene3D" id="3.90.340.10">
    <property type="entry name" value="Nitric Oxide Synthase, Chain A, domain 1"/>
    <property type="match status" value="1"/>
</dbReference>
<keyword evidence="7 11" id="KW-0479">Metal-binding</keyword>
<dbReference type="Gene3D" id="3.90.1230.10">
    <property type="entry name" value="Nitric Oxide Synthase, Chain A, domain 3"/>
    <property type="match status" value="1"/>
</dbReference>
<dbReference type="InterPro" id="IPR044943">
    <property type="entry name" value="NOS_dom_1"/>
</dbReference>
<evidence type="ECO:0000313" key="15">
    <source>
        <dbReference type="Proteomes" id="UP000628775"/>
    </source>
</evidence>
<proteinExistence type="inferred from homology"/>
<evidence type="ECO:0000256" key="7">
    <source>
        <dbReference type="ARBA" id="ARBA00022723"/>
    </source>
</evidence>
<evidence type="ECO:0000256" key="3">
    <source>
        <dbReference type="ARBA" id="ARBA00005411"/>
    </source>
</evidence>
<dbReference type="PIRSF" id="PIRSF037219">
    <property type="entry name" value="NOS_oxygenase"/>
    <property type="match status" value="1"/>
</dbReference>
<dbReference type="EC" id="1.14.14.47" evidence="4 11"/>
<comment type="cofactor">
    <cofactor evidence="1 11 12">
        <name>heme</name>
        <dbReference type="ChEBI" id="CHEBI:30413"/>
    </cofactor>
</comment>
<accession>A0A8J2YGB8</accession>
<comment type="function">
    <text evidence="2 11">Catalyzes the production of nitric oxide.</text>
</comment>
<keyword evidence="15" id="KW-1185">Reference proteome</keyword>
<evidence type="ECO:0000256" key="1">
    <source>
        <dbReference type="ARBA" id="ARBA00001971"/>
    </source>
</evidence>
<name>A0A8J2YGB8_9BACL</name>
<feature type="binding site" description="axial binding residue" evidence="12">
    <location>
        <position position="74"/>
    </location>
    <ligand>
        <name>heme</name>
        <dbReference type="ChEBI" id="CHEBI:30413"/>
    </ligand>
    <ligandPart>
        <name>Fe</name>
        <dbReference type="ChEBI" id="CHEBI:18248"/>
    </ligandPart>
</feature>
<dbReference type="RefSeq" id="WP_308422122.1">
    <property type="nucleotide sequence ID" value="NZ_BMIR01000003.1"/>
</dbReference>
<comment type="catalytic activity">
    <reaction evidence="10">
        <text>3 reduced [flavodoxin] + 2 L-arginine + 4 O2 = 3 oxidized [flavodoxin] + 2 L-citrulline + 2 nitric oxide + 4 H2O + 5 H(+)</text>
        <dbReference type="Rhea" id="RHEA:52324"/>
        <dbReference type="Rhea" id="RHEA-COMP:10622"/>
        <dbReference type="Rhea" id="RHEA-COMP:10623"/>
        <dbReference type="ChEBI" id="CHEBI:15377"/>
        <dbReference type="ChEBI" id="CHEBI:15378"/>
        <dbReference type="ChEBI" id="CHEBI:15379"/>
        <dbReference type="ChEBI" id="CHEBI:16480"/>
        <dbReference type="ChEBI" id="CHEBI:32682"/>
        <dbReference type="ChEBI" id="CHEBI:57618"/>
        <dbReference type="ChEBI" id="CHEBI:57743"/>
        <dbReference type="ChEBI" id="CHEBI:58210"/>
        <dbReference type="EC" id="1.14.14.47"/>
    </reaction>
</comment>
<dbReference type="AlphaFoldDB" id="A0A8J2YGB8"/>
<dbReference type="Gene3D" id="3.90.440.10">
    <property type="entry name" value="Nitric Oxide Synthase,Heme Domain,Chain A domain 2"/>
    <property type="match status" value="1"/>
</dbReference>
<reference evidence="14" key="1">
    <citation type="journal article" date="2014" name="Int. J. Syst. Evol. Microbiol.">
        <title>Complete genome sequence of Corynebacterium casei LMG S-19264T (=DSM 44701T), isolated from a smear-ripened cheese.</title>
        <authorList>
            <consortium name="US DOE Joint Genome Institute (JGI-PGF)"/>
            <person name="Walter F."/>
            <person name="Albersmeier A."/>
            <person name="Kalinowski J."/>
            <person name="Ruckert C."/>
        </authorList>
    </citation>
    <scope>NUCLEOTIDE SEQUENCE</scope>
    <source>
        <strain evidence="14">CGMCC 1.15371</strain>
    </source>
</reference>
<dbReference type="PROSITE" id="PS60001">
    <property type="entry name" value="NOS"/>
    <property type="match status" value="1"/>
</dbReference>
<organism evidence="14 15">
    <name type="scientific">Pullulanibacillus camelliae</name>
    <dbReference type="NCBI Taxonomy" id="1707096"/>
    <lineage>
        <taxon>Bacteria</taxon>
        <taxon>Bacillati</taxon>
        <taxon>Bacillota</taxon>
        <taxon>Bacilli</taxon>
        <taxon>Bacillales</taxon>
        <taxon>Sporolactobacillaceae</taxon>
        <taxon>Pullulanibacillus</taxon>
    </lineage>
</organism>
<dbReference type="SUPFAM" id="SSF56512">
    <property type="entry name" value="Nitric oxide (NO) synthase oxygenase domain"/>
    <property type="match status" value="1"/>
</dbReference>
<dbReference type="Proteomes" id="UP000628775">
    <property type="component" value="Unassembled WGS sequence"/>
</dbReference>
<keyword evidence="9 11" id="KW-0408">Iron</keyword>
<dbReference type="InterPro" id="IPR044944">
    <property type="entry name" value="NOS_dom_3"/>
</dbReference>
<evidence type="ECO:0000256" key="5">
    <source>
        <dbReference type="ARBA" id="ARBA00018859"/>
    </source>
</evidence>
<evidence type="ECO:0000256" key="12">
    <source>
        <dbReference type="PIRSR" id="PIRSR037219-1"/>
    </source>
</evidence>
<dbReference type="PANTHER" id="PTHR43410:SF1">
    <property type="entry name" value="NITRIC OXIDE SYNTHASE"/>
    <property type="match status" value="1"/>
</dbReference>
<dbReference type="GO" id="GO:0006809">
    <property type="term" value="P:nitric oxide biosynthetic process"/>
    <property type="evidence" value="ECO:0007669"/>
    <property type="project" value="InterPro"/>
</dbReference>
<evidence type="ECO:0000256" key="9">
    <source>
        <dbReference type="ARBA" id="ARBA00023004"/>
    </source>
</evidence>
<evidence type="ECO:0000256" key="4">
    <source>
        <dbReference type="ARBA" id="ARBA00012735"/>
    </source>
</evidence>
<feature type="domain" description="Nitric oxide synthase (NOS)" evidence="13">
    <location>
        <begin position="73"/>
        <end position="80"/>
    </location>
</feature>
<dbReference type="Pfam" id="PF02898">
    <property type="entry name" value="NO_synthase"/>
    <property type="match status" value="1"/>
</dbReference>
<comment type="caution">
    <text evidence="14">The sequence shown here is derived from an EMBL/GenBank/DDBJ whole genome shotgun (WGS) entry which is preliminary data.</text>
</comment>
<dbReference type="EMBL" id="BMIR01000003">
    <property type="protein sequence ID" value="GGE34017.1"/>
    <property type="molecule type" value="Genomic_DNA"/>
</dbReference>
<comment type="miscellaneous">
    <text evidence="11">This protein is similar to the oxygenase domain of eukaryotic nitric oxide synthases but lacks the reductase domain which, in eukaryotes, is responsible for transfer of electrons to the ferric heme during nitric oxide synthesis.</text>
</comment>
<evidence type="ECO:0000256" key="6">
    <source>
        <dbReference type="ARBA" id="ARBA00022617"/>
    </source>
</evidence>